<evidence type="ECO:0000313" key="2">
    <source>
        <dbReference type="Proteomes" id="UP000318801"/>
    </source>
</evidence>
<dbReference type="RefSeq" id="WP_141148777.1">
    <property type="nucleotide sequence ID" value="NZ_VHLG01000004.1"/>
</dbReference>
<evidence type="ECO:0000313" key="1">
    <source>
        <dbReference type="EMBL" id="TPW30906.1"/>
    </source>
</evidence>
<reference evidence="1 2" key="1">
    <citation type="submission" date="2019-06" db="EMBL/GenBank/DDBJ databases">
        <authorList>
            <person name="Li M."/>
        </authorList>
    </citation>
    <scope>NUCLEOTIDE SEQUENCE [LARGE SCALE GENOMIC DNA]</scope>
    <source>
        <strain evidence="1 2">BGMRC2036</strain>
    </source>
</reference>
<dbReference type="EMBL" id="VHLG01000004">
    <property type="protein sequence ID" value="TPW30906.1"/>
    <property type="molecule type" value="Genomic_DNA"/>
</dbReference>
<name>A0A506UBX8_9HYPH</name>
<proteinExistence type="predicted"/>
<gene>
    <name evidence="1" type="ORF">FJU08_09565</name>
</gene>
<comment type="caution">
    <text evidence="1">The sequence shown here is derived from an EMBL/GenBank/DDBJ whole genome shotgun (WGS) entry which is preliminary data.</text>
</comment>
<keyword evidence="2" id="KW-1185">Reference proteome</keyword>
<dbReference type="Proteomes" id="UP000318801">
    <property type="component" value="Unassembled WGS sequence"/>
</dbReference>
<organism evidence="1 2">
    <name type="scientific">Martelella alba</name>
    <dbReference type="NCBI Taxonomy" id="2590451"/>
    <lineage>
        <taxon>Bacteria</taxon>
        <taxon>Pseudomonadati</taxon>
        <taxon>Pseudomonadota</taxon>
        <taxon>Alphaproteobacteria</taxon>
        <taxon>Hyphomicrobiales</taxon>
        <taxon>Aurantimonadaceae</taxon>
        <taxon>Martelella</taxon>
    </lineage>
</organism>
<sequence length="223" mass="24945">MQFWRWAALLGFVFAVLFSAATFWREFEDILSPDASEPIYGTALLSGPLAFAPSSRSKKAVLQRCYNVLQRRSGYAATEEQVNQLAANCVQTAAAIDDVMPSMSFARFVGSYAAMIEGNVELSNALLSEAFALGPNEGWLANQRLWFVETYRDQMSQENLALEDKDIALLASTYNGSNMLARRYVANEAFRARAVDIVETLTQTEQRRFLTRVRVLAKEQSGQ</sequence>
<dbReference type="OrthoDB" id="8364646at2"/>
<accession>A0A506UBX8</accession>
<dbReference type="AlphaFoldDB" id="A0A506UBX8"/>
<protein>
    <submittedName>
        <fullName evidence="1">Uncharacterized protein</fullName>
    </submittedName>
</protein>